<dbReference type="PROSITE" id="PS51257">
    <property type="entry name" value="PROKAR_LIPOPROTEIN"/>
    <property type="match status" value="1"/>
</dbReference>
<organism evidence="2 3">
    <name type="scientific">Faecalibacterium gallinarum</name>
    <dbReference type="NCBI Taxonomy" id="2903556"/>
    <lineage>
        <taxon>Bacteria</taxon>
        <taxon>Bacillati</taxon>
        <taxon>Bacillota</taxon>
        <taxon>Clostridia</taxon>
        <taxon>Eubacteriales</taxon>
        <taxon>Oscillospiraceae</taxon>
        <taxon>Faecalibacterium</taxon>
    </lineage>
</organism>
<evidence type="ECO:0000313" key="2">
    <source>
        <dbReference type="EMBL" id="GJN65101.1"/>
    </source>
</evidence>
<dbReference type="RefSeq" id="WP_238317351.1">
    <property type="nucleotide sequence ID" value="NZ_BQKV01000063.1"/>
</dbReference>
<evidence type="ECO:0000313" key="3">
    <source>
        <dbReference type="Proteomes" id="UP001055185"/>
    </source>
</evidence>
<proteinExistence type="predicted"/>
<comment type="caution">
    <text evidence="2">The sequence shown here is derived from an EMBL/GenBank/DDBJ whole genome shotgun (WGS) entry which is preliminary data.</text>
</comment>
<feature type="signal peptide" evidence="1">
    <location>
        <begin position="1"/>
        <end position="19"/>
    </location>
</feature>
<evidence type="ECO:0008006" key="4">
    <source>
        <dbReference type="Google" id="ProtNLM"/>
    </source>
</evidence>
<accession>A0AA37MYH5</accession>
<dbReference type="AlphaFoldDB" id="A0AA37MYH5"/>
<protein>
    <recommendedName>
        <fullName evidence="4">Foldase</fullName>
    </recommendedName>
</protein>
<gene>
    <name evidence="2" type="ORF">JCM17207_17260</name>
</gene>
<dbReference type="Proteomes" id="UP001055185">
    <property type="component" value="Unassembled WGS sequence"/>
</dbReference>
<evidence type="ECO:0000256" key="1">
    <source>
        <dbReference type="SAM" id="SignalP"/>
    </source>
</evidence>
<keyword evidence="1" id="KW-0732">Signal</keyword>
<keyword evidence="3" id="KW-1185">Reference proteome</keyword>
<reference evidence="2" key="1">
    <citation type="journal article" date="2022" name="Int. J. Syst. Evol. Microbiol.">
        <title>Genome-based, phenotypic and chemotaxonomic classification of Faecalibacterium strains: proposal of three novel species Faecalibacterium duncaniae sp. nov., Faecalibacterium hattorii sp. nov. and Faecalibacterium gallinarum sp. nov. .</title>
        <authorList>
            <person name="Sakamoto M."/>
            <person name="Sakurai N."/>
            <person name="Tanno H."/>
            <person name="Iino T."/>
            <person name="Ohkuma M."/>
            <person name="Endo A."/>
        </authorList>
    </citation>
    <scope>NUCLEOTIDE SEQUENCE</scope>
    <source>
        <strain evidence="2">JCM 17207</strain>
    </source>
</reference>
<feature type="chain" id="PRO_5041420854" description="Foldase" evidence="1">
    <location>
        <begin position="20"/>
        <end position="359"/>
    </location>
</feature>
<name>A0AA37MYH5_9FIRM</name>
<sequence>MKKAFSALALVLALCLALAGCHISTPDTVGTVGETEITSGLYLLAQFDAYQQAAQLAGTDQDYNDVKSFLKETITLDEETGETALVSDYVAEKTMETLRFYAAVEERFEELGGELTEAQTAQADAYAQQLLDNYGTIYTANGIGLESLKLYERNLVKSAALLDLVYGPEGETPVSDADLLAHLDEMLYTCYISVPLYDSSTFAFADEDQTAQMLTLAEEAAAGYTGSSAADFQAAVTDTVSEMYAVLGGEYTPTAADFATGFLLDSDLETSFTEEAADTVRGLEVGQAAAVEYSSYAILLLVRLDPLDTLTLDQLRGDILSDLCSETLQNDLTAQGEALADGLDAGVMAKLPAKKITMG</sequence>
<dbReference type="EMBL" id="BQKV01000063">
    <property type="protein sequence ID" value="GJN65101.1"/>
    <property type="molecule type" value="Genomic_DNA"/>
</dbReference>